<proteinExistence type="predicted"/>
<dbReference type="PANTHER" id="PTHR24379:SF133">
    <property type="entry name" value="ZFP617 PROTEIN-RELATED"/>
    <property type="match status" value="1"/>
</dbReference>
<evidence type="ECO:0000259" key="11">
    <source>
        <dbReference type="PROSITE" id="PS50157"/>
    </source>
</evidence>
<gene>
    <name evidence="13 14" type="primary">LOC113059078</name>
</gene>
<dbReference type="Pfam" id="PF00096">
    <property type="entry name" value="zf-C2H2"/>
    <property type="match status" value="2"/>
</dbReference>
<dbReference type="RefSeq" id="XP_026083118.1">
    <property type="nucleotide sequence ID" value="XM_026227333.1"/>
</dbReference>
<keyword evidence="5" id="KW-0862">Zinc</keyword>
<dbReference type="PROSITE" id="PS00028">
    <property type="entry name" value="ZINC_FINGER_C2H2_1"/>
    <property type="match status" value="6"/>
</dbReference>
<feature type="domain" description="C2H2-type" evidence="11">
    <location>
        <begin position="247"/>
        <end position="274"/>
    </location>
</feature>
<keyword evidence="2" id="KW-0479">Metal-binding</keyword>
<dbReference type="PANTHER" id="PTHR24379">
    <property type="entry name" value="KRAB AND ZINC FINGER DOMAIN-CONTAINING"/>
    <property type="match status" value="1"/>
</dbReference>
<dbReference type="FunFam" id="3.30.160.60:FF:000012">
    <property type="entry name" value="RB-associated KRAB zinc finger protein-like"/>
    <property type="match status" value="1"/>
</dbReference>
<evidence type="ECO:0000256" key="9">
    <source>
        <dbReference type="PROSITE-ProRule" id="PRU00042"/>
    </source>
</evidence>
<feature type="compositionally biased region" description="Basic residues" evidence="10">
    <location>
        <begin position="372"/>
        <end position="381"/>
    </location>
</feature>
<feature type="region of interest" description="Disordered" evidence="10">
    <location>
        <begin position="350"/>
        <end position="381"/>
    </location>
</feature>
<evidence type="ECO:0000256" key="4">
    <source>
        <dbReference type="ARBA" id="ARBA00022771"/>
    </source>
</evidence>
<dbReference type="RefSeq" id="XP_026083117.1">
    <property type="nucleotide sequence ID" value="XM_026227332.1"/>
</dbReference>
<feature type="domain" description="C2H2-type" evidence="11">
    <location>
        <begin position="385"/>
        <end position="413"/>
    </location>
</feature>
<evidence type="ECO:0000256" key="3">
    <source>
        <dbReference type="ARBA" id="ARBA00022737"/>
    </source>
</evidence>
<feature type="domain" description="C2H2-type" evidence="11">
    <location>
        <begin position="275"/>
        <end position="303"/>
    </location>
</feature>
<evidence type="ECO:0000256" key="8">
    <source>
        <dbReference type="ARBA" id="ARBA00023242"/>
    </source>
</evidence>
<keyword evidence="12" id="KW-1185">Reference proteome</keyword>
<protein>
    <submittedName>
        <fullName evidence="13 14">Zinc finger protein with KRAB and SCAN domains 7-like isoform X1</fullName>
    </submittedName>
</protein>
<evidence type="ECO:0000256" key="7">
    <source>
        <dbReference type="ARBA" id="ARBA00023163"/>
    </source>
</evidence>
<keyword evidence="4 9" id="KW-0863">Zinc-finger</keyword>
<keyword evidence="6" id="KW-0805">Transcription regulation</keyword>
<evidence type="ECO:0000313" key="14">
    <source>
        <dbReference type="RefSeq" id="XP_026083118.1"/>
    </source>
</evidence>
<dbReference type="GO" id="GO:0008270">
    <property type="term" value="F:zinc ion binding"/>
    <property type="evidence" value="ECO:0007669"/>
    <property type="project" value="UniProtKB-KW"/>
</dbReference>
<evidence type="ECO:0000313" key="13">
    <source>
        <dbReference type="RefSeq" id="XP_026083117.1"/>
    </source>
</evidence>
<feature type="domain" description="C2H2-type" evidence="11">
    <location>
        <begin position="332"/>
        <end position="361"/>
    </location>
</feature>
<dbReference type="OrthoDB" id="123207at2759"/>
<evidence type="ECO:0000256" key="1">
    <source>
        <dbReference type="ARBA" id="ARBA00004123"/>
    </source>
</evidence>
<accession>A0A6P6LHZ1</accession>
<dbReference type="InterPro" id="IPR036236">
    <property type="entry name" value="Znf_C2H2_sf"/>
</dbReference>
<keyword evidence="7" id="KW-0804">Transcription</keyword>
<dbReference type="Proteomes" id="UP000515129">
    <property type="component" value="Chromosome 41"/>
</dbReference>
<dbReference type="KEGG" id="caua:113059078"/>
<evidence type="ECO:0000256" key="10">
    <source>
        <dbReference type="SAM" id="MobiDB-lite"/>
    </source>
</evidence>
<dbReference type="SMART" id="SM00355">
    <property type="entry name" value="ZnF_C2H2"/>
    <property type="match status" value="6"/>
</dbReference>
<dbReference type="GO" id="GO:0005634">
    <property type="term" value="C:nucleus"/>
    <property type="evidence" value="ECO:0007669"/>
    <property type="project" value="UniProtKB-SubCell"/>
</dbReference>
<evidence type="ECO:0000256" key="6">
    <source>
        <dbReference type="ARBA" id="ARBA00023015"/>
    </source>
</evidence>
<keyword evidence="8" id="KW-0539">Nucleus</keyword>
<feature type="domain" description="C2H2-type" evidence="11">
    <location>
        <begin position="304"/>
        <end position="331"/>
    </location>
</feature>
<dbReference type="GeneID" id="113059078"/>
<evidence type="ECO:0000256" key="5">
    <source>
        <dbReference type="ARBA" id="ARBA00022833"/>
    </source>
</evidence>
<dbReference type="InterPro" id="IPR013087">
    <property type="entry name" value="Znf_C2H2_type"/>
</dbReference>
<keyword evidence="3" id="KW-0677">Repeat</keyword>
<dbReference type="Gene3D" id="3.30.160.60">
    <property type="entry name" value="Classic Zinc Finger"/>
    <property type="match status" value="4"/>
</dbReference>
<evidence type="ECO:0000256" key="2">
    <source>
        <dbReference type="ARBA" id="ARBA00022723"/>
    </source>
</evidence>
<dbReference type="AlphaFoldDB" id="A0A6P6LHZ1"/>
<sequence length="493" mass="55111">MELTNDPLCEPSASEANLHNEQLSLSDRLSPSEAPLDSIVHGIEVSEGSERNRGLELKLDLYVPAPPIIEPVTLVEETVEHCALPVATEEEIPQPEAVKEGSDKTANFVGFHCKNQTSLAESSLNTVIEVRCEQASNETSSSDCTAESCMPVETINSNETPKSCANIKPLTGSTVDNANRMIIPPKKDKFNPLKIDMAKVIPLTSSQLSLQCLECHIIFSDSKSKERHLKMSHPAEYQQCMLGDALFTCYVCDQHFTTSTELMAHQRTHTGNERFKCPFCSEAFYRSCELTSHKKKIHFSKHGYTCAECGKPFKTFTLLRYHQRVHTEEKPFVCIHKHCGRKFSASKSLQHHLEKHQKEDNQDNQTNASISSKKKRDKGKNVRKFPCSQCAAVFKTSKAQLLHIRNKHSQESQSSAVMVPQLKPTGLALTQTANGQSQTLIMETVGQTTERMDKLDPVQIKRLIEKLGNVQKVNQLVILPSTAINATITCEFY</sequence>
<organism evidence="12 13">
    <name type="scientific">Carassius auratus</name>
    <name type="common">Goldfish</name>
    <dbReference type="NCBI Taxonomy" id="7957"/>
    <lineage>
        <taxon>Eukaryota</taxon>
        <taxon>Metazoa</taxon>
        <taxon>Chordata</taxon>
        <taxon>Craniata</taxon>
        <taxon>Vertebrata</taxon>
        <taxon>Euteleostomi</taxon>
        <taxon>Actinopterygii</taxon>
        <taxon>Neopterygii</taxon>
        <taxon>Teleostei</taxon>
        <taxon>Ostariophysi</taxon>
        <taxon>Cypriniformes</taxon>
        <taxon>Cyprinidae</taxon>
        <taxon>Cyprininae</taxon>
        <taxon>Carassius</taxon>
    </lineage>
</organism>
<comment type="subcellular location">
    <subcellularLocation>
        <location evidence="1">Nucleus</location>
    </subcellularLocation>
</comment>
<reference evidence="13 14" key="1">
    <citation type="submission" date="2025-04" db="UniProtKB">
        <authorList>
            <consortium name="RefSeq"/>
        </authorList>
    </citation>
    <scope>IDENTIFICATION</scope>
    <source>
        <strain evidence="13 14">Wakin</strain>
        <tissue evidence="13 14">Muscle</tissue>
    </source>
</reference>
<name>A0A6P6LHZ1_CARAU</name>
<dbReference type="FunFam" id="3.30.160.60:FF:004163">
    <property type="match status" value="1"/>
</dbReference>
<dbReference type="SUPFAM" id="SSF57667">
    <property type="entry name" value="beta-beta-alpha zinc fingers"/>
    <property type="match status" value="2"/>
</dbReference>
<dbReference type="GO" id="GO:0000977">
    <property type="term" value="F:RNA polymerase II transcription regulatory region sequence-specific DNA binding"/>
    <property type="evidence" value="ECO:0007669"/>
    <property type="project" value="TreeGrafter"/>
</dbReference>
<dbReference type="GO" id="GO:0000981">
    <property type="term" value="F:DNA-binding transcription factor activity, RNA polymerase II-specific"/>
    <property type="evidence" value="ECO:0007669"/>
    <property type="project" value="TreeGrafter"/>
</dbReference>
<evidence type="ECO:0000313" key="12">
    <source>
        <dbReference type="Proteomes" id="UP000515129"/>
    </source>
</evidence>
<dbReference type="PROSITE" id="PS50157">
    <property type="entry name" value="ZINC_FINGER_C2H2_2"/>
    <property type="match status" value="5"/>
</dbReference>